<evidence type="ECO:0000256" key="4">
    <source>
        <dbReference type="ARBA" id="ARBA00022475"/>
    </source>
</evidence>
<feature type="transmembrane region" description="Helical" evidence="8">
    <location>
        <begin position="84"/>
        <end position="103"/>
    </location>
</feature>
<protein>
    <submittedName>
        <fullName evidence="9">Iron complex transport system permease protein</fullName>
    </submittedName>
</protein>
<dbReference type="InterPro" id="IPR000522">
    <property type="entry name" value="ABC_transptr_permease_BtuC"/>
</dbReference>
<gene>
    <name evidence="9" type="ORF">BDK92_0127</name>
</gene>
<feature type="transmembrane region" description="Helical" evidence="8">
    <location>
        <begin position="115"/>
        <end position="135"/>
    </location>
</feature>
<evidence type="ECO:0000313" key="10">
    <source>
        <dbReference type="Proteomes" id="UP000277671"/>
    </source>
</evidence>
<reference evidence="9 10" key="1">
    <citation type="submission" date="2018-10" db="EMBL/GenBank/DDBJ databases">
        <title>Sequencing the genomes of 1000 actinobacteria strains.</title>
        <authorList>
            <person name="Klenk H.-P."/>
        </authorList>
    </citation>
    <scope>NUCLEOTIDE SEQUENCE [LARGE SCALE GENOMIC DNA]</scope>
    <source>
        <strain evidence="9 10">DSM 45175</strain>
    </source>
</reference>
<keyword evidence="4" id="KW-1003">Cell membrane</keyword>
<dbReference type="PANTHER" id="PTHR30472">
    <property type="entry name" value="FERRIC ENTEROBACTIN TRANSPORT SYSTEM PERMEASE PROTEIN"/>
    <property type="match status" value="1"/>
</dbReference>
<sequence length="355" mass="35892">MALVELSTTGGRATFRLAGSRISGVVSLRALTVGTALALATFAVFCLGITTGDYPLTLTEVVPALFGVGDPGTLLVVQELRLPRALVGLLVGAAFGISGAVFQTMTRNPLASPDMIGVIAGAQTAVVAGIVLGFGAGLGTQVLGLLGALVAALLVYVLSQGRGATGYRIVLIGIGVAWMCTSATDYLLAKAMPFEAQKAAGWLVGSLNERGWQHVRPLALAMAVLLPATLLLGRWLRTLQLGDAIATGLGTPVARTQLALLVTAVGLAAFGTSAAGPILFVALIAPQIALRLTASATPPPLVSALTGALVVVTGDLIARHVLPDDHLPVGVVTGVLGAPVLLWLLARANRTGSGG</sequence>
<keyword evidence="5 8" id="KW-0812">Transmembrane</keyword>
<keyword evidence="10" id="KW-1185">Reference proteome</keyword>
<dbReference type="SUPFAM" id="SSF81345">
    <property type="entry name" value="ABC transporter involved in vitamin B12 uptake, BtuC"/>
    <property type="match status" value="1"/>
</dbReference>
<evidence type="ECO:0000256" key="7">
    <source>
        <dbReference type="ARBA" id="ARBA00023136"/>
    </source>
</evidence>
<dbReference type="AlphaFoldDB" id="A0A495JB13"/>
<keyword evidence="7 8" id="KW-0472">Membrane</keyword>
<feature type="transmembrane region" description="Helical" evidence="8">
    <location>
        <begin position="256"/>
        <end position="289"/>
    </location>
</feature>
<dbReference type="InterPro" id="IPR037294">
    <property type="entry name" value="ABC_BtuC-like"/>
</dbReference>
<feature type="transmembrane region" description="Helical" evidence="8">
    <location>
        <begin position="218"/>
        <end position="236"/>
    </location>
</feature>
<evidence type="ECO:0000256" key="8">
    <source>
        <dbReference type="SAM" id="Phobius"/>
    </source>
</evidence>
<accession>A0A495JB13</accession>
<comment type="caution">
    <text evidence="9">The sequence shown here is derived from an EMBL/GenBank/DDBJ whole genome shotgun (WGS) entry which is preliminary data.</text>
</comment>
<evidence type="ECO:0000256" key="3">
    <source>
        <dbReference type="ARBA" id="ARBA00022448"/>
    </source>
</evidence>
<feature type="transmembrane region" description="Helical" evidence="8">
    <location>
        <begin position="165"/>
        <end position="188"/>
    </location>
</feature>
<keyword evidence="6 8" id="KW-1133">Transmembrane helix</keyword>
<evidence type="ECO:0000256" key="5">
    <source>
        <dbReference type="ARBA" id="ARBA00022692"/>
    </source>
</evidence>
<comment type="similarity">
    <text evidence="2">Belongs to the binding-protein-dependent transport system permease family. FecCD subfamily.</text>
</comment>
<dbReference type="GO" id="GO:0005886">
    <property type="term" value="C:plasma membrane"/>
    <property type="evidence" value="ECO:0007669"/>
    <property type="project" value="UniProtKB-SubCell"/>
</dbReference>
<dbReference type="OrthoDB" id="4455417at2"/>
<dbReference type="GO" id="GO:0022857">
    <property type="term" value="F:transmembrane transporter activity"/>
    <property type="evidence" value="ECO:0007669"/>
    <property type="project" value="InterPro"/>
</dbReference>
<dbReference type="CDD" id="cd06550">
    <property type="entry name" value="TM_ABC_iron-siderophores_like"/>
    <property type="match status" value="1"/>
</dbReference>
<proteinExistence type="inferred from homology"/>
<feature type="transmembrane region" description="Helical" evidence="8">
    <location>
        <begin position="327"/>
        <end position="346"/>
    </location>
</feature>
<feature type="transmembrane region" description="Helical" evidence="8">
    <location>
        <begin position="26"/>
        <end position="50"/>
    </location>
</feature>
<comment type="subcellular location">
    <subcellularLocation>
        <location evidence="1">Cell membrane</location>
        <topology evidence="1">Multi-pass membrane protein</topology>
    </subcellularLocation>
</comment>
<keyword evidence="3" id="KW-0813">Transport</keyword>
<dbReference type="PANTHER" id="PTHR30472:SF24">
    <property type="entry name" value="FERRIC ENTEROBACTIN TRANSPORT SYSTEM PERMEASE PROTEIN FEPG"/>
    <property type="match status" value="1"/>
</dbReference>
<evidence type="ECO:0000313" key="9">
    <source>
        <dbReference type="EMBL" id="RKR85911.1"/>
    </source>
</evidence>
<organism evidence="9 10">
    <name type="scientific">Micromonospora pisi</name>
    <dbReference type="NCBI Taxonomy" id="589240"/>
    <lineage>
        <taxon>Bacteria</taxon>
        <taxon>Bacillati</taxon>
        <taxon>Actinomycetota</taxon>
        <taxon>Actinomycetes</taxon>
        <taxon>Micromonosporales</taxon>
        <taxon>Micromonosporaceae</taxon>
        <taxon>Micromonospora</taxon>
    </lineage>
</organism>
<feature type="transmembrane region" description="Helical" evidence="8">
    <location>
        <begin position="301"/>
        <end position="321"/>
    </location>
</feature>
<evidence type="ECO:0000256" key="1">
    <source>
        <dbReference type="ARBA" id="ARBA00004651"/>
    </source>
</evidence>
<dbReference type="GO" id="GO:0033214">
    <property type="term" value="P:siderophore-iron import into cell"/>
    <property type="evidence" value="ECO:0007669"/>
    <property type="project" value="TreeGrafter"/>
</dbReference>
<dbReference type="RefSeq" id="WP_121153601.1">
    <property type="nucleotide sequence ID" value="NZ_RBKT01000001.1"/>
</dbReference>
<dbReference type="Pfam" id="PF01032">
    <property type="entry name" value="FecCD"/>
    <property type="match status" value="1"/>
</dbReference>
<evidence type="ECO:0000256" key="2">
    <source>
        <dbReference type="ARBA" id="ARBA00007935"/>
    </source>
</evidence>
<dbReference type="Proteomes" id="UP000277671">
    <property type="component" value="Unassembled WGS sequence"/>
</dbReference>
<name>A0A495JB13_9ACTN</name>
<feature type="transmembrane region" description="Helical" evidence="8">
    <location>
        <begin position="142"/>
        <end position="159"/>
    </location>
</feature>
<dbReference type="EMBL" id="RBKT01000001">
    <property type="protein sequence ID" value="RKR85911.1"/>
    <property type="molecule type" value="Genomic_DNA"/>
</dbReference>
<evidence type="ECO:0000256" key="6">
    <source>
        <dbReference type="ARBA" id="ARBA00022989"/>
    </source>
</evidence>
<dbReference type="Gene3D" id="1.10.3470.10">
    <property type="entry name" value="ABC transporter involved in vitamin B12 uptake, BtuC"/>
    <property type="match status" value="1"/>
</dbReference>